<protein>
    <submittedName>
        <fullName evidence="2">AMP-binding protein</fullName>
    </submittedName>
</protein>
<gene>
    <name evidence="2" type="ORF">C5O18_07875</name>
</gene>
<dbReference type="InterPro" id="IPR000873">
    <property type="entry name" value="AMP-dep_synth/lig_dom"/>
</dbReference>
<dbReference type="OrthoDB" id="9803968at2"/>
<evidence type="ECO:0000313" key="2">
    <source>
        <dbReference type="EMBL" id="PQA36711.1"/>
    </source>
</evidence>
<comment type="caution">
    <text evidence="2">The sequence shown here is derived from an EMBL/GenBank/DDBJ whole genome shotgun (WGS) entry which is preliminary data.</text>
</comment>
<evidence type="ECO:0000259" key="1">
    <source>
        <dbReference type="Pfam" id="PF00501"/>
    </source>
</evidence>
<feature type="domain" description="AMP-dependent synthetase/ligase" evidence="1">
    <location>
        <begin position="20"/>
        <end position="113"/>
    </location>
</feature>
<dbReference type="Proteomes" id="UP000243900">
    <property type="component" value="Unassembled WGS sequence"/>
</dbReference>
<organism evidence="2 3">
    <name type="scientific">Amnimonas aquatica</name>
    <dbReference type="NCBI Taxonomy" id="2094561"/>
    <lineage>
        <taxon>Bacteria</taxon>
        <taxon>Pseudomonadati</taxon>
        <taxon>Pseudomonadota</taxon>
        <taxon>Gammaproteobacteria</taxon>
        <taxon>Moraxellales</taxon>
        <taxon>Moraxellaceae</taxon>
        <taxon>Amnimonas</taxon>
    </lineage>
</organism>
<dbReference type="EMBL" id="PTQZ01000204">
    <property type="protein sequence ID" value="PQA36711.1"/>
    <property type="molecule type" value="Genomic_DNA"/>
</dbReference>
<dbReference type="RefSeq" id="WP_146089283.1">
    <property type="nucleotide sequence ID" value="NZ_PTQZ01000204.1"/>
</dbReference>
<dbReference type="Pfam" id="PF00501">
    <property type="entry name" value="AMP-binding"/>
    <property type="match status" value="1"/>
</dbReference>
<name>A0A2P6ARF6_9GAMM</name>
<dbReference type="SUPFAM" id="SSF56801">
    <property type="entry name" value="Acetyl-CoA synthetase-like"/>
    <property type="match status" value="1"/>
</dbReference>
<feature type="non-terminal residue" evidence="2">
    <location>
        <position position="118"/>
    </location>
</feature>
<reference evidence="3" key="1">
    <citation type="submission" date="2018-02" db="EMBL/GenBank/DDBJ databases">
        <title>Genome sequencing of Solimonas sp. HR-BB.</title>
        <authorList>
            <person name="Lee Y."/>
            <person name="Jeon C.O."/>
        </authorList>
    </citation>
    <scope>NUCLEOTIDE SEQUENCE [LARGE SCALE GENOMIC DNA]</scope>
    <source>
        <strain evidence="3">HR-E</strain>
    </source>
</reference>
<dbReference type="InterPro" id="IPR050237">
    <property type="entry name" value="ATP-dep_AMP-bd_enzyme"/>
</dbReference>
<dbReference type="PANTHER" id="PTHR43767">
    <property type="entry name" value="LONG-CHAIN-FATTY-ACID--COA LIGASE"/>
    <property type="match status" value="1"/>
</dbReference>
<dbReference type="Gene3D" id="3.40.50.980">
    <property type="match status" value="1"/>
</dbReference>
<sequence length="118" mass="12758">MTTRTPRPVLSLAQQIEGHQSRFAARPAAEYLGVTINYRELNALADRLAHVLRSLGLGRGDVLGIHLPNTPQYLVALIAASKLGAAISGVSPLLTPSEIVHQVNDARIKVLLTLDQLY</sequence>
<dbReference type="AlphaFoldDB" id="A0A2P6ARF6"/>
<proteinExistence type="predicted"/>
<keyword evidence="3" id="KW-1185">Reference proteome</keyword>
<accession>A0A2P6ARF6</accession>
<dbReference type="PANTHER" id="PTHR43767:SF1">
    <property type="entry name" value="NONRIBOSOMAL PEPTIDE SYNTHASE PES1 (EUROFUNG)-RELATED"/>
    <property type="match status" value="1"/>
</dbReference>
<evidence type="ECO:0000313" key="3">
    <source>
        <dbReference type="Proteomes" id="UP000243900"/>
    </source>
</evidence>